<dbReference type="Proteomes" id="UP000709959">
    <property type="component" value="Unassembled WGS sequence"/>
</dbReference>
<organism evidence="1 2">
    <name type="scientific">Candidatus Geothrix odensensis</name>
    <dbReference type="NCBI Taxonomy" id="2954440"/>
    <lineage>
        <taxon>Bacteria</taxon>
        <taxon>Pseudomonadati</taxon>
        <taxon>Acidobacteriota</taxon>
        <taxon>Holophagae</taxon>
        <taxon>Holophagales</taxon>
        <taxon>Holophagaceae</taxon>
        <taxon>Geothrix</taxon>
    </lineage>
</organism>
<evidence type="ECO:0000313" key="1">
    <source>
        <dbReference type="EMBL" id="MBK8574080.1"/>
    </source>
</evidence>
<sequence>MKTFLRHTSKVFAGLLVLLVLFHWVENWRGNRAWKALLEEDLAAGQPATLAGFAPPLIPDGENFASVPRIAAAAAGTTPLMTLPEHWPAKIGADWREGQRTNLEAYRPIFPGLDLRKGLEGYRDSLDEIVQASKRPGSRLAIDYARYPDPLIPNLLGFRAAGRLLQLRALVALKDGRTEAAFEDVCTLLRLVQHFEKEPILLCQLLRMAYAGMALQPIWEGLETHAWSSAQLDTLHGALARIDFLAPMDRSWRAEGTFIRSFSSQIMNAPFWSLDPYRSVFGDASASPSKAVLCFRWLFVPRGWLLQNAARGSRALRETMSGPIDLAAHRMDPRRQEEALKDHFKPSRHPYAFLVSVSAPALAAQNIRVARFQADYTEARIACDLERHHRAKGSYPERLAELGVPLPMDVIGGQPLRYLRTPEGGYVLYSLGWNGTDEGGQPGSGDDAIRRGDWVWRIRGGSESTAKTSAGKGR</sequence>
<comment type="caution">
    <text evidence="1">The sequence shown here is derived from an EMBL/GenBank/DDBJ whole genome shotgun (WGS) entry which is preliminary data.</text>
</comment>
<reference evidence="1 2" key="1">
    <citation type="submission" date="2020-10" db="EMBL/GenBank/DDBJ databases">
        <title>Connecting structure to function with the recovery of over 1000 high-quality activated sludge metagenome-assembled genomes encoding full-length rRNA genes using long-read sequencing.</title>
        <authorList>
            <person name="Singleton C.M."/>
            <person name="Petriglieri F."/>
            <person name="Kristensen J.M."/>
            <person name="Kirkegaard R.H."/>
            <person name="Michaelsen T.Y."/>
            <person name="Andersen M.H."/>
            <person name="Karst S.M."/>
            <person name="Dueholm M.S."/>
            <person name="Nielsen P.H."/>
            <person name="Albertsen M."/>
        </authorList>
    </citation>
    <scope>NUCLEOTIDE SEQUENCE [LARGE SCALE GENOMIC DNA]</scope>
    <source>
        <strain evidence="1">OdNE_18-Q3-R46-58_MAXAC.008</strain>
    </source>
</reference>
<name>A0A936F5B4_9BACT</name>
<dbReference type="EMBL" id="JADKCH010000035">
    <property type="protein sequence ID" value="MBK8574080.1"/>
    <property type="molecule type" value="Genomic_DNA"/>
</dbReference>
<dbReference type="AlphaFoldDB" id="A0A936F5B4"/>
<accession>A0A936F5B4</accession>
<protein>
    <submittedName>
        <fullName evidence="1">Uncharacterized protein</fullName>
    </submittedName>
</protein>
<proteinExistence type="predicted"/>
<gene>
    <name evidence="1" type="ORF">IPN91_15995</name>
</gene>
<evidence type="ECO:0000313" key="2">
    <source>
        <dbReference type="Proteomes" id="UP000709959"/>
    </source>
</evidence>